<name>A0A212J9P9_9DELT</name>
<proteinExistence type="predicted"/>
<dbReference type="EMBL" id="FLUQ01000001">
    <property type="protein sequence ID" value="SBV96160.1"/>
    <property type="molecule type" value="Genomic_DNA"/>
</dbReference>
<organism evidence="1">
    <name type="scientific">uncultured delta proteobacterium</name>
    <dbReference type="NCBI Taxonomy" id="34034"/>
    <lineage>
        <taxon>Bacteria</taxon>
        <taxon>Deltaproteobacteria</taxon>
        <taxon>environmental samples</taxon>
    </lineage>
</organism>
<sequence>MEKANQLWCIPQNKTYVREYENIISNRYHYL</sequence>
<reference evidence="1" key="1">
    <citation type="submission" date="2016-04" db="EMBL/GenBank/DDBJ databases">
        <authorList>
            <person name="Evans L.H."/>
            <person name="Alamgir A."/>
            <person name="Owens N."/>
            <person name="Weber N.D."/>
            <person name="Virtaneva K."/>
            <person name="Barbian K."/>
            <person name="Babar A."/>
            <person name="Rosenke K."/>
        </authorList>
    </citation>
    <scope>NUCLEOTIDE SEQUENCE</scope>
    <source>
        <strain evidence="1">86</strain>
    </source>
</reference>
<accession>A0A212J9P9</accession>
<gene>
    <name evidence="1" type="ORF">KL86DPRO_10997</name>
</gene>
<evidence type="ECO:0000313" key="1">
    <source>
        <dbReference type="EMBL" id="SBV96160.1"/>
    </source>
</evidence>
<protein>
    <submittedName>
        <fullName evidence="1">Uncharacterized protein</fullName>
    </submittedName>
</protein>
<dbReference type="AlphaFoldDB" id="A0A212J9P9"/>